<evidence type="ECO:0000256" key="3">
    <source>
        <dbReference type="ARBA" id="ARBA00023163"/>
    </source>
</evidence>
<keyword evidence="1" id="KW-0805">Transcription regulation</keyword>
<keyword evidence="3" id="KW-0804">Transcription</keyword>
<dbReference type="SUPFAM" id="SSF46894">
    <property type="entry name" value="C-terminal effector domain of the bipartite response regulators"/>
    <property type="match status" value="1"/>
</dbReference>
<dbReference type="GO" id="GO:0006355">
    <property type="term" value="P:regulation of DNA-templated transcription"/>
    <property type="evidence" value="ECO:0007669"/>
    <property type="project" value="InterPro"/>
</dbReference>
<evidence type="ECO:0000259" key="4">
    <source>
        <dbReference type="PROSITE" id="PS50043"/>
    </source>
</evidence>
<dbReference type="PANTHER" id="PTHR44688:SF16">
    <property type="entry name" value="DNA-BINDING TRANSCRIPTIONAL ACTIVATOR DEVR_DOSR"/>
    <property type="match status" value="1"/>
</dbReference>
<dbReference type="EMBL" id="VXLD01000001">
    <property type="protein sequence ID" value="KAB1859651.1"/>
    <property type="molecule type" value="Genomic_DNA"/>
</dbReference>
<evidence type="ECO:0000313" key="5">
    <source>
        <dbReference type="EMBL" id="KAB1859651.1"/>
    </source>
</evidence>
<sequence length="220" mass="26339">MFNRDFIQQFSQNFIAQIQHVSPIDGFLTYKTDNIQHAYDFEQDGISKSAIDEYLNGKIEYDPVSFRHFYHGHQNIALLGEHQPNEIFVNFMQRWQVEDTAEFFFRKRDGKLIFGLSIFREQGKAKFNQQEKKIFESFYRLSIDHFHHHVDMINRDKIMDQYQLTKKEIVVLEELFTNLEAIQISQKLNCSLSTIKTHVQHIYQKLNVNSRQELVCKLIR</sequence>
<evidence type="ECO:0000256" key="1">
    <source>
        <dbReference type="ARBA" id="ARBA00023015"/>
    </source>
</evidence>
<name>A0A5N4WQ72_9GAMM</name>
<dbReference type="InterPro" id="IPR036388">
    <property type="entry name" value="WH-like_DNA-bd_sf"/>
</dbReference>
<dbReference type="Pfam" id="PF00196">
    <property type="entry name" value="GerE"/>
    <property type="match status" value="1"/>
</dbReference>
<accession>A0A5N4WQ72</accession>
<dbReference type="Proteomes" id="UP000325788">
    <property type="component" value="Unassembled WGS sequence"/>
</dbReference>
<dbReference type="AlphaFoldDB" id="A0A5N4WQ72"/>
<feature type="domain" description="HTH luxR-type" evidence="4">
    <location>
        <begin position="157"/>
        <end position="220"/>
    </location>
</feature>
<proteinExistence type="predicted"/>
<reference evidence="5 6" key="1">
    <citation type="submission" date="2019-09" db="EMBL/GenBank/DDBJ databases">
        <title>Draft genome sequence of Acinetobacter tandoii W4-4-4 isolated from environmental water sample.</title>
        <authorList>
            <person name="Wee S.K."/>
            <person name="Yan B."/>
            <person name="Mustaffa S.B."/>
            <person name="Yap E.P.H."/>
        </authorList>
    </citation>
    <scope>NUCLEOTIDE SEQUENCE [LARGE SCALE GENOMIC DNA]</scope>
    <source>
        <strain evidence="5 6">W4-4-4</strain>
    </source>
</reference>
<dbReference type="PROSITE" id="PS50043">
    <property type="entry name" value="HTH_LUXR_2"/>
    <property type="match status" value="1"/>
</dbReference>
<dbReference type="InterPro" id="IPR000792">
    <property type="entry name" value="Tscrpt_reg_LuxR_C"/>
</dbReference>
<dbReference type="SMART" id="SM00421">
    <property type="entry name" value="HTH_LUXR"/>
    <property type="match status" value="1"/>
</dbReference>
<dbReference type="GO" id="GO:0003677">
    <property type="term" value="F:DNA binding"/>
    <property type="evidence" value="ECO:0007669"/>
    <property type="project" value="UniProtKB-KW"/>
</dbReference>
<comment type="caution">
    <text evidence="5">The sequence shown here is derived from an EMBL/GenBank/DDBJ whole genome shotgun (WGS) entry which is preliminary data.</text>
</comment>
<gene>
    <name evidence="5" type="ORF">F4W09_00545</name>
</gene>
<dbReference type="CDD" id="cd06170">
    <property type="entry name" value="LuxR_C_like"/>
    <property type="match status" value="1"/>
</dbReference>
<dbReference type="PANTHER" id="PTHR44688">
    <property type="entry name" value="DNA-BINDING TRANSCRIPTIONAL ACTIVATOR DEVR_DOSR"/>
    <property type="match status" value="1"/>
</dbReference>
<evidence type="ECO:0000313" key="6">
    <source>
        <dbReference type="Proteomes" id="UP000325788"/>
    </source>
</evidence>
<protein>
    <submittedName>
        <fullName evidence="5">Response regulator transcription factor</fullName>
    </submittedName>
</protein>
<keyword evidence="2" id="KW-0238">DNA-binding</keyword>
<dbReference type="Gene3D" id="1.10.10.10">
    <property type="entry name" value="Winged helix-like DNA-binding domain superfamily/Winged helix DNA-binding domain"/>
    <property type="match status" value="1"/>
</dbReference>
<dbReference type="InterPro" id="IPR016032">
    <property type="entry name" value="Sig_transdc_resp-reg_C-effctor"/>
</dbReference>
<evidence type="ECO:0000256" key="2">
    <source>
        <dbReference type="ARBA" id="ARBA00023125"/>
    </source>
</evidence>
<dbReference type="RefSeq" id="WP_151503692.1">
    <property type="nucleotide sequence ID" value="NZ_JBODRR010000158.1"/>
</dbReference>
<organism evidence="5 6">
    <name type="scientific">Acinetobacter tandoii</name>
    <dbReference type="NCBI Taxonomy" id="202954"/>
    <lineage>
        <taxon>Bacteria</taxon>
        <taxon>Pseudomonadati</taxon>
        <taxon>Pseudomonadota</taxon>
        <taxon>Gammaproteobacteria</taxon>
        <taxon>Moraxellales</taxon>
        <taxon>Moraxellaceae</taxon>
        <taxon>Acinetobacter</taxon>
    </lineage>
</organism>